<dbReference type="RefSeq" id="WP_013978946.1">
    <property type="nucleotide sequence ID" value="NZ_VEVP01000004.1"/>
</dbReference>
<evidence type="ECO:0000313" key="2">
    <source>
        <dbReference type="Proteomes" id="UP000312594"/>
    </source>
</evidence>
<reference evidence="1 2" key="1">
    <citation type="journal article" date="2005" name="Appl. Environ. Microbiol.">
        <title>Intestinal bacterial communities that produce active estrogen-like compounds enterodiol and enterolactone in humans.</title>
        <authorList>
            <person name="Clavel T."/>
            <person name="Henderson G."/>
            <person name="Alpert C.A."/>
            <person name="Philippe C."/>
            <person name="Rigottier-Gois L."/>
            <person name="Dore J."/>
            <person name="Blaut M."/>
        </authorList>
    </citation>
    <scope>NUCLEOTIDE SEQUENCE [LARGE SCALE GENOMIC DNA]</scope>
    <source>
        <strain evidence="1 2">SECO-MT75m2</strain>
    </source>
</reference>
<protein>
    <recommendedName>
        <fullName evidence="3">DNA-binding protein</fullName>
    </recommendedName>
</protein>
<dbReference type="Proteomes" id="UP000312594">
    <property type="component" value="Unassembled WGS sequence"/>
</dbReference>
<name>A0A5C5C7R2_EGGLN</name>
<organism evidence="1 2">
    <name type="scientific">Eggerthella lenta</name>
    <name type="common">Eubacterium lentum</name>
    <dbReference type="NCBI Taxonomy" id="84112"/>
    <lineage>
        <taxon>Bacteria</taxon>
        <taxon>Bacillati</taxon>
        <taxon>Actinomycetota</taxon>
        <taxon>Coriobacteriia</taxon>
        <taxon>Eggerthellales</taxon>
        <taxon>Eggerthellaceae</taxon>
        <taxon>Eggerthella</taxon>
    </lineage>
</organism>
<proteinExistence type="predicted"/>
<comment type="caution">
    <text evidence="1">The sequence shown here is derived from an EMBL/GenBank/DDBJ whole genome shotgun (WGS) entry which is preliminary data.</text>
</comment>
<accession>A0A5C5C7R2</accession>
<dbReference type="AlphaFoldDB" id="A0A5C5C7R2"/>
<sequence length="70" mass="8285">MEQNSKPVIMGVEEVMHALSISRPYAYRIIRMLNSEMEQRGYTTIKGKVSRKYFYERFHCADGVPRQEAR</sequence>
<evidence type="ECO:0008006" key="3">
    <source>
        <dbReference type="Google" id="ProtNLM"/>
    </source>
</evidence>
<dbReference type="EMBL" id="VEVP01000004">
    <property type="protein sequence ID" value="TNU94832.1"/>
    <property type="molecule type" value="Genomic_DNA"/>
</dbReference>
<evidence type="ECO:0000313" key="1">
    <source>
        <dbReference type="EMBL" id="TNU94832.1"/>
    </source>
</evidence>
<gene>
    <name evidence="1" type="ORF">FIC87_02940</name>
</gene>